<name>A0ABY7ACR2_9FIRM</name>
<evidence type="ECO:0000313" key="2">
    <source>
        <dbReference type="EMBL" id="WAJ23338.1"/>
    </source>
</evidence>
<accession>A0ABY7ACR2</accession>
<evidence type="ECO:0000256" key="1">
    <source>
        <dbReference type="SAM" id="Phobius"/>
    </source>
</evidence>
<evidence type="ECO:0000313" key="3">
    <source>
        <dbReference type="Proteomes" id="UP001163115"/>
    </source>
</evidence>
<feature type="transmembrane region" description="Helical" evidence="1">
    <location>
        <begin position="7"/>
        <end position="27"/>
    </location>
</feature>
<keyword evidence="1" id="KW-0812">Transmembrane</keyword>
<evidence type="ECO:0008006" key="4">
    <source>
        <dbReference type="Google" id="ProtNLM"/>
    </source>
</evidence>
<protein>
    <recommendedName>
        <fullName evidence="4">LPXTG cell wall anchor domain-containing protein</fullName>
    </recommendedName>
</protein>
<dbReference type="EMBL" id="CP113524">
    <property type="protein sequence ID" value="WAJ23338.1"/>
    <property type="molecule type" value="Genomic_DNA"/>
</dbReference>
<keyword evidence="3" id="KW-1185">Reference proteome</keyword>
<reference evidence="2" key="1">
    <citation type="submission" date="2022-11" db="EMBL/GenBank/DDBJ databases">
        <title>Lacrimispora xylanolytica sy1, complete genome.</title>
        <authorList>
            <person name="Choi S."/>
        </authorList>
    </citation>
    <scope>NUCLEOTIDE SEQUENCE</scope>
    <source>
        <strain evidence="2">Sy1</strain>
    </source>
</reference>
<keyword evidence="1" id="KW-1133">Transmembrane helix</keyword>
<organism evidence="2 3">
    <name type="scientific">Lacrimispora xylanolytica</name>
    <dbReference type="NCBI Taxonomy" id="29375"/>
    <lineage>
        <taxon>Bacteria</taxon>
        <taxon>Bacillati</taxon>
        <taxon>Bacillota</taxon>
        <taxon>Clostridia</taxon>
        <taxon>Lachnospirales</taxon>
        <taxon>Lachnospiraceae</taxon>
        <taxon>Lacrimispora</taxon>
    </lineage>
</organism>
<keyword evidence="1" id="KW-0472">Membrane</keyword>
<proteinExistence type="predicted"/>
<dbReference type="RefSeq" id="WP_268114802.1">
    <property type="nucleotide sequence ID" value="NZ_CP113524.1"/>
</dbReference>
<gene>
    <name evidence="2" type="ORF">OW255_17515</name>
</gene>
<dbReference type="Proteomes" id="UP001163115">
    <property type="component" value="Chromosome"/>
</dbReference>
<sequence>MKKLISYSILIVGVLGLLLFFIKKWYIRTAVIGNSDGPTSVFVAGKYSDFTPVYFIIGVPILIVLYILRKK</sequence>
<feature type="transmembrane region" description="Helical" evidence="1">
    <location>
        <begin position="47"/>
        <end position="68"/>
    </location>
</feature>